<gene>
    <name evidence="8" type="ORF">SAMN04487820_10658</name>
</gene>
<dbReference type="GO" id="GO:0008234">
    <property type="term" value="F:cysteine-type peptidase activity"/>
    <property type="evidence" value="ECO:0007669"/>
    <property type="project" value="UniProtKB-KW"/>
</dbReference>
<keyword evidence="2" id="KW-0645">Protease</keyword>
<dbReference type="Proteomes" id="UP000199213">
    <property type="component" value="Unassembled WGS sequence"/>
</dbReference>
<evidence type="ECO:0000256" key="6">
    <source>
        <dbReference type="SAM" id="SignalP"/>
    </source>
</evidence>
<keyword evidence="6" id="KW-0732">Signal</keyword>
<dbReference type="RefSeq" id="WP_092628305.1">
    <property type="nucleotide sequence ID" value="NZ_FNFM01000006.1"/>
</dbReference>
<evidence type="ECO:0000313" key="9">
    <source>
        <dbReference type="Proteomes" id="UP000199213"/>
    </source>
</evidence>
<comment type="similarity">
    <text evidence="1">Belongs to the peptidase C40 family.</text>
</comment>
<evidence type="ECO:0000256" key="1">
    <source>
        <dbReference type="ARBA" id="ARBA00007074"/>
    </source>
</evidence>
<protein>
    <submittedName>
        <fullName evidence="8">Cell wall-associated hydrolase, NlpC family</fullName>
    </submittedName>
</protein>
<dbReference type="AlphaFoldDB" id="A0A1G9AI25"/>
<accession>A0A1G9AI25</accession>
<sequence>MPSHPPKCAGVLAVATTLVVALTTGTSAATAAPAPPDTSSEAAQRLRELAREAESLTEDYKEARENHRARERELSRAETTVTRATRAAKRARAEQEALREEVDELTAAAYTGGGSNQLSALLTSESPDQYLDRASMLDKLASESSAAVRSITEATRRAETAERRARAARDDAAKAAAEAERLEDRIARRKRAMSERIAEVERQYDRLTRAERAALAADGSTGVGAISGSGAAVEAVNIALSKQGSPYVWGAKGPDSFDCSGLVQWSYEQAGVDLPASTRTQIDAGRAVDLDRMKPGDVVFYYDSASHNGLYIGGGDVVHAPTTGQTVKVEHYSDIGDVHSVRRMVG</sequence>
<dbReference type="InterPro" id="IPR051794">
    <property type="entry name" value="PG_Endopeptidase_C40"/>
</dbReference>
<keyword evidence="4" id="KW-0788">Thiol protease</keyword>
<dbReference type="SUPFAM" id="SSF54001">
    <property type="entry name" value="Cysteine proteinases"/>
    <property type="match status" value="1"/>
</dbReference>
<dbReference type="GO" id="GO:0006508">
    <property type="term" value="P:proteolysis"/>
    <property type="evidence" value="ECO:0007669"/>
    <property type="project" value="UniProtKB-KW"/>
</dbReference>
<keyword evidence="9" id="KW-1185">Reference proteome</keyword>
<feature type="region of interest" description="Disordered" evidence="5">
    <location>
        <begin position="144"/>
        <end position="172"/>
    </location>
</feature>
<dbReference type="PANTHER" id="PTHR47359:SF3">
    <property type="entry name" value="NLP_P60 DOMAIN-CONTAINING PROTEIN-RELATED"/>
    <property type="match status" value="1"/>
</dbReference>
<evidence type="ECO:0000256" key="2">
    <source>
        <dbReference type="ARBA" id="ARBA00022670"/>
    </source>
</evidence>
<dbReference type="EMBL" id="FNFM01000006">
    <property type="protein sequence ID" value="SDK26908.1"/>
    <property type="molecule type" value="Genomic_DNA"/>
</dbReference>
<proteinExistence type="inferred from homology"/>
<dbReference type="InterPro" id="IPR038765">
    <property type="entry name" value="Papain-like_cys_pep_sf"/>
</dbReference>
<dbReference type="Pfam" id="PF00877">
    <property type="entry name" value="NLPC_P60"/>
    <property type="match status" value="1"/>
</dbReference>
<dbReference type="InterPro" id="IPR000064">
    <property type="entry name" value="NLP_P60_dom"/>
</dbReference>
<feature type="chain" id="PRO_5011484106" evidence="6">
    <location>
        <begin position="32"/>
        <end position="346"/>
    </location>
</feature>
<feature type="region of interest" description="Disordered" evidence="5">
    <location>
        <begin position="52"/>
        <end position="86"/>
    </location>
</feature>
<evidence type="ECO:0000256" key="5">
    <source>
        <dbReference type="SAM" id="MobiDB-lite"/>
    </source>
</evidence>
<feature type="signal peptide" evidence="6">
    <location>
        <begin position="1"/>
        <end position="31"/>
    </location>
</feature>
<evidence type="ECO:0000259" key="7">
    <source>
        <dbReference type="PROSITE" id="PS51935"/>
    </source>
</evidence>
<name>A0A1G9AI25_ACTMZ</name>
<evidence type="ECO:0000256" key="3">
    <source>
        <dbReference type="ARBA" id="ARBA00022801"/>
    </source>
</evidence>
<reference evidence="9" key="1">
    <citation type="submission" date="2016-10" db="EMBL/GenBank/DDBJ databases">
        <authorList>
            <person name="Varghese N."/>
            <person name="Submissions S."/>
        </authorList>
    </citation>
    <scope>NUCLEOTIDE SEQUENCE [LARGE SCALE GENOMIC DNA]</scope>
    <source>
        <strain evidence="9">DSM 45460</strain>
    </source>
</reference>
<feature type="compositionally biased region" description="Basic and acidic residues" evidence="5">
    <location>
        <begin position="154"/>
        <end position="172"/>
    </location>
</feature>
<evidence type="ECO:0000256" key="4">
    <source>
        <dbReference type="ARBA" id="ARBA00022807"/>
    </source>
</evidence>
<dbReference type="PROSITE" id="PS51935">
    <property type="entry name" value="NLPC_P60"/>
    <property type="match status" value="1"/>
</dbReference>
<dbReference type="Gene3D" id="3.90.1720.10">
    <property type="entry name" value="endopeptidase domain like (from Nostoc punctiforme)"/>
    <property type="match status" value="1"/>
</dbReference>
<evidence type="ECO:0000313" key="8">
    <source>
        <dbReference type="EMBL" id="SDK26908.1"/>
    </source>
</evidence>
<organism evidence="8 9">
    <name type="scientific">Actinopolyspora mzabensis</name>
    <dbReference type="NCBI Taxonomy" id="995066"/>
    <lineage>
        <taxon>Bacteria</taxon>
        <taxon>Bacillati</taxon>
        <taxon>Actinomycetota</taxon>
        <taxon>Actinomycetes</taxon>
        <taxon>Actinopolysporales</taxon>
        <taxon>Actinopolysporaceae</taxon>
        <taxon>Actinopolyspora</taxon>
    </lineage>
</organism>
<feature type="domain" description="NlpC/P60" evidence="7">
    <location>
        <begin position="229"/>
        <end position="346"/>
    </location>
</feature>
<feature type="compositionally biased region" description="Basic and acidic residues" evidence="5">
    <location>
        <begin position="52"/>
        <end position="76"/>
    </location>
</feature>
<keyword evidence="3 8" id="KW-0378">Hydrolase</keyword>
<dbReference type="PANTHER" id="PTHR47359">
    <property type="entry name" value="PEPTIDOGLYCAN DL-ENDOPEPTIDASE CWLO"/>
    <property type="match status" value="1"/>
</dbReference>
<dbReference type="OrthoDB" id="5177647at2"/>